<dbReference type="Gene3D" id="3.30.420.10">
    <property type="entry name" value="Ribonuclease H-like superfamily/Ribonuclease H"/>
    <property type="match status" value="1"/>
</dbReference>
<evidence type="ECO:0000313" key="3">
    <source>
        <dbReference type="Proteomes" id="UP000075666"/>
    </source>
</evidence>
<dbReference type="EMBL" id="LQYN01000088">
    <property type="protein sequence ID" value="KYC96888.1"/>
    <property type="molecule type" value="Genomic_DNA"/>
</dbReference>
<accession>A0A150KN55</accession>
<dbReference type="GO" id="GO:0015074">
    <property type="term" value="P:DNA integration"/>
    <property type="evidence" value="ECO:0007669"/>
    <property type="project" value="InterPro"/>
</dbReference>
<dbReference type="PATRIC" id="fig|46224.3.peg.4332"/>
<dbReference type="PANTHER" id="PTHR46889:SF4">
    <property type="entry name" value="TRANSPOSASE INSO FOR INSERTION SEQUENCE ELEMENT IS911B-RELATED"/>
    <property type="match status" value="1"/>
</dbReference>
<evidence type="ECO:0000313" key="2">
    <source>
        <dbReference type="EMBL" id="KYC96888.1"/>
    </source>
</evidence>
<dbReference type="Proteomes" id="UP000075666">
    <property type="component" value="Unassembled WGS sequence"/>
</dbReference>
<dbReference type="SUPFAM" id="SSF53098">
    <property type="entry name" value="Ribonuclease H-like"/>
    <property type="match status" value="1"/>
</dbReference>
<sequence>MKHDVTGILLHSDQGFQYTSRLYHQLLKKNQTKQSMSRKGNCWDNACMESFFSHFKSECFNLYSFRTAADVKFAVQKYIRFYNHQRFQKKLNNLSPYEYRTQVI</sequence>
<gene>
    <name evidence="2" type="ORF">B4102_3534</name>
</gene>
<dbReference type="PANTHER" id="PTHR46889">
    <property type="entry name" value="TRANSPOSASE INSF FOR INSERTION SEQUENCE IS3B-RELATED"/>
    <property type="match status" value="1"/>
</dbReference>
<evidence type="ECO:0000259" key="1">
    <source>
        <dbReference type="PROSITE" id="PS50994"/>
    </source>
</evidence>
<dbReference type="InterPro" id="IPR036397">
    <property type="entry name" value="RNaseH_sf"/>
</dbReference>
<dbReference type="InterPro" id="IPR001584">
    <property type="entry name" value="Integrase_cat-core"/>
</dbReference>
<reference evidence="2 3" key="1">
    <citation type="submission" date="2016-01" db="EMBL/GenBank/DDBJ databases">
        <title>Genome Sequences of Twelve Sporeforming Bacillus Species Isolated from Foods.</title>
        <authorList>
            <person name="Berendsen E.M."/>
            <person name="Wells-Bennik M.H."/>
            <person name="Krawcyk A.O."/>
            <person name="De Jong A."/>
            <person name="Holsappel S."/>
            <person name="Eijlander R.T."/>
            <person name="Kuipers O.P."/>
        </authorList>
    </citation>
    <scope>NUCLEOTIDE SEQUENCE [LARGE SCALE GENOMIC DNA]</scope>
    <source>
        <strain evidence="2 3">B4102</strain>
    </source>
</reference>
<dbReference type="STRING" id="46224.B4102_3534"/>
<comment type="caution">
    <text evidence="2">The sequence shown here is derived from an EMBL/GenBank/DDBJ whole genome shotgun (WGS) entry which is preliminary data.</text>
</comment>
<dbReference type="Pfam" id="PF13333">
    <property type="entry name" value="rve_2"/>
    <property type="match status" value="1"/>
</dbReference>
<dbReference type="InterPro" id="IPR012337">
    <property type="entry name" value="RNaseH-like_sf"/>
</dbReference>
<dbReference type="InterPro" id="IPR050900">
    <property type="entry name" value="Transposase_IS3/IS150/IS904"/>
</dbReference>
<feature type="domain" description="Integrase catalytic" evidence="1">
    <location>
        <begin position="1"/>
        <end position="104"/>
    </location>
</feature>
<keyword evidence="3" id="KW-1185">Reference proteome</keyword>
<dbReference type="AlphaFoldDB" id="A0A150KN55"/>
<dbReference type="PROSITE" id="PS50994">
    <property type="entry name" value="INTEGRASE"/>
    <property type="match status" value="1"/>
</dbReference>
<organism evidence="2 3">
    <name type="scientific">Heyndrickxia sporothermodurans</name>
    <dbReference type="NCBI Taxonomy" id="46224"/>
    <lineage>
        <taxon>Bacteria</taxon>
        <taxon>Bacillati</taxon>
        <taxon>Bacillota</taxon>
        <taxon>Bacilli</taxon>
        <taxon>Bacillales</taxon>
        <taxon>Bacillaceae</taxon>
        <taxon>Heyndrickxia</taxon>
    </lineage>
</organism>
<protein>
    <recommendedName>
        <fullName evidence="1">Integrase catalytic domain-containing protein</fullName>
    </recommendedName>
</protein>
<proteinExistence type="predicted"/>
<dbReference type="GO" id="GO:0003676">
    <property type="term" value="F:nucleic acid binding"/>
    <property type="evidence" value="ECO:0007669"/>
    <property type="project" value="InterPro"/>
</dbReference>
<name>A0A150KN55_9BACI</name>